<evidence type="ECO:0000256" key="1">
    <source>
        <dbReference type="SAM" id="SignalP"/>
    </source>
</evidence>
<feature type="chain" id="PRO_5046618337" description="Circumsporozoite protein" evidence="1">
    <location>
        <begin position="25"/>
        <end position="82"/>
    </location>
</feature>
<feature type="signal peptide" evidence="1">
    <location>
        <begin position="1"/>
        <end position="24"/>
    </location>
</feature>
<accession>A0ABR5YGH2</accession>
<name>A0ABR5YGH2_9SPHN</name>
<proteinExistence type="predicted"/>
<comment type="caution">
    <text evidence="2">The sequence shown here is derived from an EMBL/GenBank/DDBJ whole genome shotgun (WGS) entry which is preliminary data.</text>
</comment>
<dbReference type="PROSITE" id="PS51257">
    <property type="entry name" value="PROKAR_LIPOPROTEIN"/>
    <property type="match status" value="1"/>
</dbReference>
<evidence type="ECO:0000313" key="2">
    <source>
        <dbReference type="EMBL" id="KZE18520.1"/>
    </source>
</evidence>
<gene>
    <name evidence="2" type="ORF">AVT10_00190</name>
</gene>
<keyword evidence="1" id="KW-0732">Signal</keyword>
<dbReference type="RefSeq" id="WP_066686734.1">
    <property type="nucleotide sequence ID" value="NZ_CP117025.1"/>
</dbReference>
<sequence length="82" mass="8058">MKQNFAPLAAVALLGLAACGDKTAADNAAAENAVIETNLTSLDEPLANDVALGNDVALPGDNVVLNDAAANVADPVTNGTGL</sequence>
<dbReference type="EMBL" id="LQQO01000001">
    <property type="protein sequence ID" value="KZE18520.1"/>
    <property type="molecule type" value="Genomic_DNA"/>
</dbReference>
<protein>
    <recommendedName>
        <fullName evidence="4">Circumsporozoite protein</fullName>
    </recommendedName>
</protein>
<evidence type="ECO:0008006" key="4">
    <source>
        <dbReference type="Google" id="ProtNLM"/>
    </source>
</evidence>
<organism evidence="2 3">
    <name type="scientific">Sphingomonas hankookensis</name>
    <dbReference type="NCBI Taxonomy" id="563996"/>
    <lineage>
        <taxon>Bacteria</taxon>
        <taxon>Pseudomonadati</taxon>
        <taxon>Pseudomonadota</taxon>
        <taxon>Alphaproteobacteria</taxon>
        <taxon>Sphingomonadales</taxon>
        <taxon>Sphingomonadaceae</taxon>
        <taxon>Sphingomonas</taxon>
    </lineage>
</organism>
<keyword evidence="3" id="KW-1185">Reference proteome</keyword>
<evidence type="ECO:0000313" key="3">
    <source>
        <dbReference type="Proteomes" id="UP000076609"/>
    </source>
</evidence>
<reference evidence="3" key="1">
    <citation type="submission" date="2016-01" db="EMBL/GenBank/DDBJ databases">
        <title>Draft genome of Chromobacterium sp. F49.</title>
        <authorList>
            <person name="Hong K.W."/>
        </authorList>
    </citation>
    <scope>NUCLEOTIDE SEQUENCE [LARGE SCALE GENOMIC DNA]</scope>
    <source>
        <strain evidence="3">CN3</strain>
    </source>
</reference>
<dbReference type="Proteomes" id="UP000076609">
    <property type="component" value="Unassembled WGS sequence"/>
</dbReference>